<protein>
    <submittedName>
        <fullName evidence="2">UPAR/Ly6 domain-containing protein</fullName>
    </submittedName>
</protein>
<dbReference type="InterPro" id="IPR045860">
    <property type="entry name" value="Snake_toxin-like_sf"/>
</dbReference>
<keyword evidence="1" id="KW-0732">Signal</keyword>
<name>A0AAN8F2A2_TRICO</name>
<feature type="chain" id="PRO_5042960478" evidence="1">
    <location>
        <begin position="17"/>
        <end position="75"/>
    </location>
</feature>
<evidence type="ECO:0000256" key="1">
    <source>
        <dbReference type="SAM" id="SignalP"/>
    </source>
</evidence>
<dbReference type="AlphaFoldDB" id="A0AAN8F2A2"/>
<reference evidence="2 3" key="1">
    <citation type="submission" date="2019-10" db="EMBL/GenBank/DDBJ databases">
        <title>Assembly and Annotation for the nematode Trichostrongylus colubriformis.</title>
        <authorList>
            <person name="Martin J."/>
        </authorList>
    </citation>
    <scope>NUCLEOTIDE SEQUENCE [LARGE SCALE GENOMIC DNA]</scope>
    <source>
        <strain evidence="2">G859</strain>
        <tissue evidence="2">Whole worm</tissue>
    </source>
</reference>
<sequence length="75" mass="8535">MQAFVLLLIIAPSLYALKCYNYLSSSENKKPSKTWVNCPVEAQYCFKNYSNEKVSSVWLSERACGTPNLCTVRSF</sequence>
<evidence type="ECO:0000313" key="3">
    <source>
        <dbReference type="Proteomes" id="UP001331761"/>
    </source>
</evidence>
<accession>A0AAN8F2A2</accession>
<comment type="caution">
    <text evidence="2">The sequence shown here is derived from an EMBL/GenBank/DDBJ whole genome shotgun (WGS) entry which is preliminary data.</text>
</comment>
<gene>
    <name evidence="2" type="ORF">GCK32_008786</name>
</gene>
<keyword evidence="3" id="KW-1185">Reference proteome</keyword>
<dbReference type="SUPFAM" id="SSF57302">
    <property type="entry name" value="Snake toxin-like"/>
    <property type="match status" value="1"/>
</dbReference>
<feature type="signal peptide" evidence="1">
    <location>
        <begin position="1"/>
        <end position="16"/>
    </location>
</feature>
<organism evidence="2 3">
    <name type="scientific">Trichostrongylus colubriformis</name>
    <name type="common">Black scour worm</name>
    <dbReference type="NCBI Taxonomy" id="6319"/>
    <lineage>
        <taxon>Eukaryota</taxon>
        <taxon>Metazoa</taxon>
        <taxon>Ecdysozoa</taxon>
        <taxon>Nematoda</taxon>
        <taxon>Chromadorea</taxon>
        <taxon>Rhabditida</taxon>
        <taxon>Rhabditina</taxon>
        <taxon>Rhabditomorpha</taxon>
        <taxon>Strongyloidea</taxon>
        <taxon>Trichostrongylidae</taxon>
        <taxon>Trichostrongylus</taxon>
    </lineage>
</organism>
<dbReference type="Gene3D" id="2.10.60.10">
    <property type="entry name" value="CD59"/>
    <property type="match status" value="1"/>
</dbReference>
<dbReference type="EMBL" id="WIXE01017167">
    <property type="protein sequence ID" value="KAK5971970.1"/>
    <property type="molecule type" value="Genomic_DNA"/>
</dbReference>
<evidence type="ECO:0000313" key="2">
    <source>
        <dbReference type="EMBL" id="KAK5971970.1"/>
    </source>
</evidence>
<dbReference type="Proteomes" id="UP001331761">
    <property type="component" value="Unassembled WGS sequence"/>
</dbReference>
<proteinExistence type="predicted"/>